<feature type="transmembrane region" description="Helical" evidence="9">
    <location>
        <begin position="270"/>
        <end position="286"/>
    </location>
</feature>
<evidence type="ECO:0000256" key="8">
    <source>
        <dbReference type="PROSITE-ProRule" id="PRU00703"/>
    </source>
</evidence>
<dbReference type="SUPFAM" id="SSF81340">
    <property type="entry name" value="Clc chloride channel"/>
    <property type="match status" value="1"/>
</dbReference>
<feature type="transmembrane region" description="Helical" evidence="9">
    <location>
        <begin position="117"/>
        <end position="145"/>
    </location>
</feature>
<dbReference type="InterPro" id="IPR000644">
    <property type="entry name" value="CBS_dom"/>
</dbReference>
<gene>
    <name evidence="12" type="ORF">BCR33DRAFT_847587</name>
</gene>
<dbReference type="GO" id="GO:0005769">
    <property type="term" value="C:early endosome"/>
    <property type="evidence" value="ECO:0007669"/>
    <property type="project" value="TreeGrafter"/>
</dbReference>
<dbReference type="Gene3D" id="3.10.580.20">
    <property type="match status" value="1"/>
</dbReference>
<dbReference type="Pfam" id="PF00571">
    <property type="entry name" value="CBS"/>
    <property type="match status" value="1"/>
</dbReference>
<evidence type="ECO:0000256" key="5">
    <source>
        <dbReference type="ARBA" id="ARBA00023065"/>
    </source>
</evidence>
<keyword evidence="2 9" id="KW-0813">Transport</keyword>
<dbReference type="AlphaFoldDB" id="A0A1Y2CPV9"/>
<keyword evidence="7 9" id="KW-0868">Chloride</keyword>
<dbReference type="InterPro" id="IPR046342">
    <property type="entry name" value="CBS_dom_sf"/>
</dbReference>
<dbReference type="CDD" id="cd03684">
    <property type="entry name" value="ClC_3_like"/>
    <property type="match status" value="1"/>
</dbReference>
<dbReference type="STRING" id="329046.A0A1Y2CPV9"/>
<feature type="transmembrane region" description="Helical" evidence="9">
    <location>
        <begin position="412"/>
        <end position="432"/>
    </location>
</feature>
<dbReference type="InterPro" id="IPR014743">
    <property type="entry name" value="Cl-channel_core"/>
</dbReference>
<evidence type="ECO:0000259" key="11">
    <source>
        <dbReference type="PROSITE" id="PS51371"/>
    </source>
</evidence>
<sequence>MLPTPTPLLPPAPPTTPIPHGPVSVATPASAYQRLREGLLGAEDESPEASSSSPARIKHRSTTTHSQPSTPNPNSSNPNPNPNPNPNEKYANFATIDWIRDEAADRMRSRTLKRKTVLARVFNGVTAWIVVLLIGAAMGVCAAVIDIATIWLNDLRDGRCEAGFYLNKKFCCWHRPETNYTCREWIPWTTSSFLQCVIYTFFCIAFASLSALLVKLYAPYAAGEGIPEIKTILGGFVIKKFLGVWTLIIKIIGVTLSVGSGLSLGKEGPLVHIACCIGNIIARFFPKYRDNEAKKRHLLSAASAAAISVAFGAPVGGVLFSMEEISYYFPYKTMWRSFFCAMVGAIVLRLMNPFRTGKLVWFEVKLSRRWHDFELPAFILLGVLGGLVGAFFIKLNSQVSIHRKKYWRNYPILEVAIVALITGIIGFLHIYLRVSTVDLVANLFRECADITGDFHGLCTNPGAQVIFLLLFAAWIKFALTVITFGTQIPAGIFLPSITIGALVGRALGILMSMIQKAHPEDPFFTSCTIKPVVTPCITPATYSIIGAAAFLAGTTRMTMSLTVIMFELTGALSYMLPIMGTVLTAKWVADYVGQDGGAGLYGELIAVNGYPFLASGDEYIGVGEVGEIMTRVGDMALLEGTSMRVGQVEELLSDTEWKGFPIVVGGGDLTVVGFAGRPELQLALAHAKNAQGGDEKLLNFVSGDGDGTFTSSRHSFDSSSDDTTESIDMRQWINATPLTFPVDFPISLCVEFFKKMGVRYVLITERESGLLAGILTKKDLLRHVSTVKDEMTSGGSGIGSPGQRRRPIVTNRSTLLGLN</sequence>
<dbReference type="EMBL" id="MCGO01000010">
    <property type="protein sequence ID" value="ORY48874.1"/>
    <property type="molecule type" value="Genomic_DNA"/>
</dbReference>
<feature type="compositionally biased region" description="Pro residues" evidence="10">
    <location>
        <begin position="1"/>
        <end position="20"/>
    </location>
</feature>
<evidence type="ECO:0000313" key="12">
    <source>
        <dbReference type="EMBL" id="ORY48874.1"/>
    </source>
</evidence>
<accession>A0A1Y2CPV9</accession>
<dbReference type="Gene3D" id="1.10.3080.10">
    <property type="entry name" value="Clc chloride channel"/>
    <property type="match status" value="1"/>
</dbReference>
<keyword evidence="8" id="KW-0129">CBS domain</keyword>
<name>A0A1Y2CPV9_9FUNG</name>
<keyword evidence="6 9" id="KW-0472">Membrane</keyword>
<comment type="subcellular location">
    <subcellularLocation>
        <location evidence="1 9">Membrane</location>
        <topology evidence="1 9">Multi-pass membrane protein</topology>
    </subcellularLocation>
</comment>
<evidence type="ECO:0000256" key="2">
    <source>
        <dbReference type="ARBA" id="ARBA00022448"/>
    </source>
</evidence>
<protein>
    <recommendedName>
        <fullName evidence="9">Chloride channel protein</fullName>
    </recommendedName>
</protein>
<dbReference type="GO" id="GO:0005247">
    <property type="term" value="F:voltage-gated chloride channel activity"/>
    <property type="evidence" value="ECO:0007669"/>
    <property type="project" value="TreeGrafter"/>
</dbReference>
<dbReference type="OrthoDB" id="44789at2759"/>
<keyword evidence="3 9" id="KW-0812">Transmembrane</keyword>
<dbReference type="Proteomes" id="UP000193642">
    <property type="component" value="Unassembled WGS sequence"/>
</dbReference>
<feature type="transmembrane region" description="Helical" evidence="9">
    <location>
        <begin position="241"/>
        <end position="264"/>
    </location>
</feature>
<dbReference type="PANTHER" id="PTHR45711">
    <property type="entry name" value="CHLORIDE CHANNEL PROTEIN"/>
    <property type="match status" value="1"/>
</dbReference>
<feature type="region of interest" description="Disordered" evidence="10">
    <location>
        <begin position="1"/>
        <end position="90"/>
    </location>
</feature>
<feature type="transmembrane region" description="Helical" evidence="9">
    <location>
        <begin position="532"/>
        <end position="551"/>
    </location>
</feature>
<dbReference type="PROSITE" id="PS51371">
    <property type="entry name" value="CBS"/>
    <property type="match status" value="1"/>
</dbReference>
<feature type="transmembrane region" description="Helical" evidence="9">
    <location>
        <begin position="197"/>
        <end position="220"/>
    </location>
</feature>
<evidence type="ECO:0000256" key="4">
    <source>
        <dbReference type="ARBA" id="ARBA00022989"/>
    </source>
</evidence>
<dbReference type="Pfam" id="PF00654">
    <property type="entry name" value="Voltage_CLC"/>
    <property type="match status" value="1"/>
</dbReference>
<evidence type="ECO:0000256" key="10">
    <source>
        <dbReference type="SAM" id="MobiDB-lite"/>
    </source>
</evidence>
<feature type="transmembrane region" description="Helical" evidence="9">
    <location>
        <begin position="298"/>
        <end position="322"/>
    </location>
</feature>
<feature type="transmembrane region" description="Helical" evidence="9">
    <location>
        <begin position="465"/>
        <end position="486"/>
    </location>
</feature>
<dbReference type="FunFam" id="1.10.3080.10:FF:000011">
    <property type="entry name" value="Chloride channel protein"/>
    <property type="match status" value="1"/>
</dbReference>
<reference evidence="12 13" key="1">
    <citation type="submission" date="2016-07" db="EMBL/GenBank/DDBJ databases">
        <title>Pervasive Adenine N6-methylation of Active Genes in Fungi.</title>
        <authorList>
            <consortium name="DOE Joint Genome Institute"/>
            <person name="Mondo S.J."/>
            <person name="Dannebaum R.O."/>
            <person name="Kuo R.C."/>
            <person name="Labutti K."/>
            <person name="Haridas S."/>
            <person name="Kuo A."/>
            <person name="Salamov A."/>
            <person name="Ahrendt S.R."/>
            <person name="Lipzen A."/>
            <person name="Sullivan W."/>
            <person name="Andreopoulos W.B."/>
            <person name="Clum A."/>
            <person name="Lindquist E."/>
            <person name="Daum C."/>
            <person name="Ramamoorthy G.K."/>
            <person name="Gryganskyi A."/>
            <person name="Culley D."/>
            <person name="Magnuson J.K."/>
            <person name="James T.Y."/>
            <person name="O'Malley M.A."/>
            <person name="Stajich J.E."/>
            <person name="Spatafora J.W."/>
            <person name="Visel A."/>
            <person name="Grigoriev I.V."/>
        </authorList>
    </citation>
    <scope>NUCLEOTIDE SEQUENCE [LARGE SCALE GENOMIC DNA]</scope>
    <source>
        <strain evidence="12 13">JEL800</strain>
    </source>
</reference>
<evidence type="ECO:0000256" key="1">
    <source>
        <dbReference type="ARBA" id="ARBA00004141"/>
    </source>
</evidence>
<evidence type="ECO:0000313" key="13">
    <source>
        <dbReference type="Proteomes" id="UP000193642"/>
    </source>
</evidence>
<keyword evidence="4 9" id="KW-1133">Transmembrane helix</keyword>
<organism evidence="12 13">
    <name type="scientific">Rhizoclosmatium globosum</name>
    <dbReference type="NCBI Taxonomy" id="329046"/>
    <lineage>
        <taxon>Eukaryota</taxon>
        <taxon>Fungi</taxon>
        <taxon>Fungi incertae sedis</taxon>
        <taxon>Chytridiomycota</taxon>
        <taxon>Chytridiomycota incertae sedis</taxon>
        <taxon>Chytridiomycetes</taxon>
        <taxon>Chytridiales</taxon>
        <taxon>Chytriomycetaceae</taxon>
        <taxon>Rhizoclosmatium</taxon>
    </lineage>
</organism>
<keyword evidence="13" id="KW-1185">Reference proteome</keyword>
<dbReference type="PRINTS" id="PR00762">
    <property type="entry name" value="CLCHANNEL"/>
</dbReference>
<evidence type="ECO:0000256" key="6">
    <source>
        <dbReference type="ARBA" id="ARBA00023136"/>
    </source>
</evidence>
<feature type="transmembrane region" description="Helical" evidence="9">
    <location>
        <begin position="492"/>
        <end position="511"/>
    </location>
</feature>
<evidence type="ECO:0000256" key="3">
    <source>
        <dbReference type="ARBA" id="ARBA00022692"/>
    </source>
</evidence>
<dbReference type="InterPro" id="IPR001807">
    <property type="entry name" value="ClC"/>
</dbReference>
<dbReference type="SUPFAM" id="SSF54631">
    <property type="entry name" value="CBS-domain pair"/>
    <property type="match status" value="1"/>
</dbReference>
<feature type="compositionally biased region" description="Low complexity" evidence="10">
    <location>
        <begin position="63"/>
        <end position="78"/>
    </location>
</feature>
<dbReference type="PANTHER" id="PTHR45711:SF6">
    <property type="entry name" value="CHLORIDE CHANNEL PROTEIN"/>
    <property type="match status" value="1"/>
</dbReference>
<dbReference type="GO" id="GO:0005886">
    <property type="term" value="C:plasma membrane"/>
    <property type="evidence" value="ECO:0007669"/>
    <property type="project" value="TreeGrafter"/>
</dbReference>
<feature type="domain" description="CBS" evidence="11">
    <location>
        <begin position="729"/>
        <end position="790"/>
    </location>
</feature>
<dbReference type="GO" id="GO:0005794">
    <property type="term" value="C:Golgi apparatus"/>
    <property type="evidence" value="ECO:0007669"/>
    <property type="project" value="TreeGrafter"/>
</dbReference>
<feature type="transmembrane region" description="Helical" evidence="9">
    <location>
        <begin position="557"/>
        <end position="576"/>
    </location>
</feature>
<evidence type="ECO:0000256" key="9">
    <source>
        <dbReference type="RuleBase" id="RU361221"/>
    </source>
</evidence>
<evidence type="ECO:0000256" key="7">
    <source>
        <dbReference type="ARBA" id="ARBA00023214"/>
    </source>
</evidence>
<keyword evidence="5 9" id="KW-0406">Ion transport</keyword>
<feature type="transmembrane region" description="Helical" evidence="9">
    <location>
        <begin position="373"/>
        <end position="392"/>
    </location>
</feature>
<proteinExistence type="inferred from homology"/>
<comment type="caution">
    <text evidence="12">The sequence shown here is derived from an EMBL/GenBank/DDBJ whole genome shotgun (WGS) entry which is preliminary data.</text>
</comment>
<comment type="similarity">
    <text evidence="9">Belongs to the chloride channel (TC 2.A.49) family.</text>
</comment>